<protein>
    <submittedName>
        <fullName evidence="1">Uncharacterized protein</fullName>
    </submittedName>
</protein>
<dbReference type="AlphaFoldDB" id="A0A8X6S4E4"/>
<comment type="caution">
    <text evidence="1">The sequence shown here is derived from an EMBL/GenBank/DDBJ whole genome shotgun (WGS) entry which is preliminary data.</text>
</comment>
<sequence>MTDSEARLGLLVKNLVILKHVRVKRVASEQVPHTPNFHTTANSTFSLNRFNKHLPYLQGRCSVDVEVRKENYLFSSVFSTPVA</sequence>
<dbReference type="EMBL" id="BMAU01021258">
    <property type="protein sequence ID" value="GFY06281.1"/>
    <property type="molecule type" value="Genomic_DNA"/>
</dbReference>
<accession>A0A8X6S4E4</accession>
<evidence type="ECO:0000313" key="1">
    <source>
        <dbReference type="EMBL" id="GFY06281.1"/>
    </source>
</evidence>
<evidence type="ECO:0000313" key="2">
    <source>
        <dbReference type="Proteomes" id="UP000887159"/>
    </source>
</evidence>
<dbReference type="Proteomes" id="UP000887159">
    <property type="component" value="Unassembled WGS sequence"/>
</dbReference>
<proteinExistence type="predicted"/>
<name>A0A8X6S4E4_TRICX</name>
<keyword evidence="2" id="KW-1185">Reference proteome</keyword>
<gene>
    <name evidence="1" type="ORF">TNCV_2680731</name>
</gene>
<reference evidence="1" key="1">
    <citation type="submission" date="2020-08" db="EMBL/GenBank/DDBJ databases">
        <title>Multicomponent nature underlies the extraordinary mechanical properties of spider dragline silk.</title>
        <authorList>
            <person name="Kono N."/>
            <person name="Nakamura H."/>
            <person name="Mori M."/>
            <person name="Yoshida Y."/>
            <person name="Ohtoshi R."/>
            <person name="Malay A.D."/>
            <person name="Moran D.A.P."/>
            <person name="Tomita M."/>
            <person name="Numata K."/>
            <person name="Arakawa K."/>
        </authorList>
    </citation>
    <scope>NUCLEOTIDE SEQUENCE</scope>
</reference>
<organism evidence="1 2">
    <name type="scientific">Trichonephila clavipes</name>
    <name type="common">Golden silk orbweaver</name>
    <name type="synonym">Nephila clavipes</name>
    <dbReference type="NCBI Taxonomy" id="2585209"/>
    <lineage>
        <taxon>Eukaryota</taxon>
        <taxon>Metazoa</taxon>
        <taxon>Ecdysozoa</taxon>
        <taxon>Arthropoda</taxon>
        <taxon>Chelicerata</taxon>
        <taxon>Arachnida</taxon>
        <taxon>Araneae</taxon>
        <taxon>Araneomorphae</taxon>
        <taxon>Entelegynae</taxon>
        <taxon>Araneoidea</taxon>
        <taxon>Nephilidae</taxon>
        <taxon>Trichonephila</taxon>
    </lineage>
</organism>